<dbReference type="InterPro" id="IPR011008">
    <property type="entry name" value="Dimeric_a/b-barrel"/>
</dbReference>
<feature type="binding site" evidence="14">
    <location>
        <position position="316"/>
    </location>
    <ligand>
        <name>protoporphyrin IX</name>
        <dbReference type="ChEBI" id="CHEBI:57306"/>
    </ligand>
</feature>
<dbReference type="GO" id="GO:0030313">
    <property type="term" value="C:cell envelope"/>
    <property type="evidence" value="ECO:0007669"/>
    <property type="project" value="UniProtKB-SubCell"/>
</dbReference>
<dbReference type="InterPro" id="IPR006313">
    <property type="entry name" value="EfeB/EfeN"/>
</dbReference>
<evidence type="ECO:0000256" key="2">
    <source>
        <dbReference type="ARBA" id="ARBA00005365"/>
    </source>
</evidence>
<evidence type="ECO:0000256" key="14">
    <source>
        <dbReference type="PIRSR" id="PIRSR606313-2"/>
    </source>
</evidence>
<protein>
    <recommendedName>
        <fullName evidence="10 15">Deferrochelatase</fullName>
        <ecNumber evidence="15">1.11.1.-</ecNumber>
    </recommendedName>
    <alternativeName>
        <fullName evidence="11 15">Peroxidase EfeB</fullName>
    </alternativeName>
</protein>
<dbReference type="EC" id="1.11.1.-" evidence="15"/>
<accession>A0A4Q2RBH9</accession>
<dbReference type="PROSITE" id="PS51404">
    <property type="entry name" value="DYP_PEROXIDASE"/>
    <property type="match status" value="1"/>
</dbReference>
<organism evidence="19 20">
    <name type="scientific">Lichenibacterium ramalinae</name>
    <dbReference type="NCBI Taxonomy" id="2316527"/>
    <lineage>
        <taxon>Bacteria</taxon>
        <taxon>Pseudomonadati</taxon>
        <taxon>Pseudomonadota</taxon>
        <taxon>Alphaproteobacteria</taxon>
        <taxon>Hyphomicrobiales</taxon>
        <taxon>Lichenihabitantaceae</taxon>
        <taxon>Lichenibacterium</taxon>
    </lineage>
</organism>
<feature type="region of interest" description="Disordered" evidence="16">
    <location>
        <begin position="53"/>
        <end position="76"/>
    </location>
</feature>
<evidence type="ECO:0000256" key="13">
    <source>
        <dbReference type="PIRSR" id="PIRSR606313-1"/>
    </source>
</evidence>
<evidence type="ECO:0000256" key="5">
    <source>
        <dbReference type="ARBA" id="ARBA00022723"/>
    </source>
</evidence>
<name>A0A4Q2RBH9_9HYPH</name>
<evidence type="ECO:0000256" key="6">
    <source>
        <dbReference type="ARBA" id="ARBA00022729"/>
    </source>
</evidence>
<dbReference type="PANTHER" id="PTHR30521:SF4">
    <property type="entry name" value="DEFERROCHELATASE"/>
    <property type="match status" value="1"/>
</dbReference>
<dbReference type="PANTHER" id="PTHR30521">
    <property type="entry name" value="DEFERROCHELATASE/PEROXIDASE"/>
    <property type="match status" value="1"/>
</dbReference>
<comment type="caution">
    <text evidence="19">The sequence shown here is derived from an EMBL/GenBank/DDBJ whole genome shotgun (WGS) entry which is preliminary data.</text>
</comment>
<dbReference type="InterPro" id="IPR048328">
    <property type="entry name" value="Dyp_perox_C"/>
</dbReference>
<dbReference type="GO" id="GO:0033212">
    <property type="term" value="P:iron import into cell"/>
    <property type="evidence" value="ECO:0007669"/>
    <property type="project" value="InterPro"/>
</dbReference>
<keyword evidence="9" id="KW-0456">Lyase</keyword>
<comment type="function">
    <text evidence="15">Involved in the recovery of exogenous heme iron. Extracts iron from heme while preserving the protoporphyrin ring intact.</text>
</comment>
<reference evidence="19 20" key="1">
    <citation type="submission" date="2018-09" db="EMBL/GenBank/DDBJ databases">
        <authorList>
            <person name="Grouzdev D.S."/>
            <person name="Krutkina M.S."/>
        </authorList>
    </citation>
    <scope>NUCLEOTIDE SEQUENCE [LARGE SCALE GENOMIC DNA]</scope>
    <source>
        <strain evidence="19 20">RmlP001</strain>
    </source>
</reference>
<feature type="binding site" evidence="13">
    <location>
        <position position="349"/>
    </location>
    <ligand>
        <name>heme b</name>
        <dbReference type="ChEBI" id="CHEBI:60344"/>
    </ligand>
</feature>
<comment type="similarity">
    <text evidence="2">Belongs to the DyP-type peroxidase family. EfeB subfamily.</text>
</comment>
<proteinExistence type="inferred from homology"/>
<gene>
    <name evidence="19" type="primary">efeB</name>
    <name evidence="19" type="ORF">D3272_16185</name>
</gene>
<keyword evidence="20" id="KW-1185">Reference proteome</keyword>
<evidence type="ECO:0000259" key="17">
    <source>
        <dbReference type="Pfam" id="PF04261"/>
    </source>
</evidence>
<evidence type="ECO:0000256" key="8">
    <source>
        <dbReference type="ARBA" id="ARBA00023004"/>
    </source>
</evidence>
<evidence type="ECO:0000256" key="16">
    <source>
        <dbReference type="SAM" id="MobiDB-lite"/>
    </source>
</evidence>
<sequence>MTERKTILGRCPFGGLARPAAPAPEEAPACPGRRSLLVGFGLAGAAGLAPGAARAANAEEERRAAPDADGTRDRQPFYGRHQAGIVTSQPAAALVAAFDVLADDRAELAELMRRLTARTAALMAGEMPAPTDAKLPPPDSGLLGPGGMSDNLSMTLAFGASLFDGRFGLAAHRPKRLAAMAAFPNDALDHDCCHGDLLVQFNANTAETNIHALRALLKDFPDGLALRWKQDGFLPPHTIKTQGRDTARNLLGFKDGTANLDARDEALMDRIVWVDDRAGEPAWTAGGTYHVVRVIRTLVERWDRTPLREQETIIGRDKAEGAPLGLAQERDLPDYGSDPEGRRVPLDAHIRRANPRDAASADSVILRRAYNYSNGLTKAGQLDMGLLFSSFQSDLDRGFIAVQTRLNGEPLEEYIKPVGGGYFFALPGVAGPHDYFAKALLETTA</sequence>
<dbReference type="GO" id="GO:0020037">
    <property type="term" value="F:heme binding"/>
    <property type="evidence" value="ECO:0007669"/>
    <property type="project" value="InterPro"/>
</dbReference>
<dbReference type="GO" id="GO:0046872">
    <property type="term" value="F:metal ion binding"/>
    <property type="evidence" value="ECO:0007669"/>
    <property type="project" value="UniProtKB-KW"/>
</dbReference>
<dbReference type="RefSeq" id="WP_129220250.1">
    <property type="nucleotide sequence ID" value="NZ_QYBC01000013.1"/>
</dbReference>
<comment type="cofactor">
    <cofactor evidence="13 15">
        <name>heme b</name>
        <dbReference type="ChEBI" id="CHEBI:60344"/>
    </cofactor>
    <text evidence="13 15">Binds 1 heme b (iron(II)-protoporphyrin IX) group non-covalently per subunit.</text>
</comment>
<feature type="domain" description="Dyp-type peroxidase C-terminal" evidence="18">
    <location>
        <begin position="246"/>
        <end position="429"/>
    </location>
</feature>
<comment type="subcellular location">
    <subcellularLocation>
        <location evidence="1">Cell envelope</location>
    </subcellularLocation>
</comment>
<feature type="binding site" evidence="14">
    <location>
        <begin position="256"/>
        <end position="258"/>
    </location>
    <ligand>
        <name>protoporphyrin IX</name>
        <dbReference type="ChEBI" id="CHEBI:57306"/>
    </ligand>
</feature>
<dbReference type="Proteomes" id="UP000289411">
    <property type="component" value="Unassembled WGS sequence"/>
</dbReference>
<reference evidence="19 20" key="2">
    <citation type="submission" date="2019-02" db="EMBL/GenBank/DDBJ databases">
        <title>'Lichenibacterium ramalinii' gen. nov. sp. nov., 'Lichenibacterium minor' gen. nov. sp. nov.</title>
        <authorList>
            <person name="Pankratov T."/>
        </authorList>
    </citation>
    <scope>NUCLEOTIDE SEQUENCE [LARGE SCALE GENOMIC DNA]</scope>
    <source>
        <strain evidence="19 20">RmlP001</strain>
    </source>
</reference>
<keyword evidence="6" id="KW-0732">Signal</keyword>
<evidence type="ECO:0000256" key="11">
    <source>
        <dbReference type="ARBA" id="ARBA00033775"/>
    </source>
</evidence>
<evidence type="ECO:0000313" key="20">
    <source>
        <dbReference type="Proteomes" id="UP000289411"/>
    </source>
</evidence>
<evidence type="ECO:0000256" key="1">
    <source>
        <dbReference type="ARBA" id="ARBA00004196"/>
    </source>
</evidence>
<keyword evidence="4 13" id="KW-0349">Heme</keyword>
<dbReference type="NCBIfam" id="TIGR01412">
    <property type="entry name" value="tat_substr_1"/>
    <property type="match status" value="1"/>
</dbReference>
<feature type="binding site" evidence="13">
    <location>
        <position position="367"/>
    </location>
    <ligand>
        <name>heme b</name>
        <dbReference type="ChEBI" id="CHEBI:60344"/>
    </ligand>
</feature>
<evidence type="ECO:0000256" key="15">
    <source>
        <dbReference type="RuleBase" id="RU365017"/>
    </source>
</evidence>
<evidence type="ECO:0000313" key="19">
    <source>
        <dbReference type="EMBL" id="RYB03682.1"/>
    </source>
</evidence>
<dbReference type="InterPro" id="IPR006311">
    <property type="entry name" value="TAT_signal"/>
</dbReference>
<dbReference type="PROSITE" id="PS51318">
    <property type="entry name" value="TAT"/>
    <property type="match status" value="1"/>
</dbReference>
<dbReference type="Pfam" id="PF04261">
    <property type="entry name" value="Dyp_perox_N"/>
    <property type="match status" value="1"/>
</dbReference>
<evidence type="ECO:0000256" key="3">
    <source>
        <dbReference type="ARBA" id="ARBA00022559"/>
    </source>
</evidence>
<feature type="binding site" evidence="13">
    <location>
        <begin position="256"/>
        <end position="258"/>
    </location>
    <ligand>
        <name>heme b</name>
        <dbReference type="ChEBI" id="CHEBI:60344"/>
    </ligand>
</feature>
<keyword evidence="5 13" id="KW-0479">Metal-binding</keyword>
<dbReference type="AlphaFoldDB" id="A0A4Q2RBH9"/>
<evidence type="ECO:0000256" key="9">
    <source>
        <dbReference type="ARBA" id="ARBA00023239"/>
    </source>
</evidence>
<dbReference type="NCBIfam" id="TIGR01413">
    <property type="entry name" value="Dyp_perox_fam"/>
    <property type="match status" value="1"/>
</dbReference>
<dbReference type="GO" id="GO:0004601">
    <property type="term" value="F:peroxidase activity"/>
    <property type="evidence" value="ECO:0007669"/>
    <property type="project" value="UniProtKB-KW"/>
</dbReference>
<dbReference type="SUPFAM" id="SSF54909">
    <property type="entry name" value="Dimeric alpha+beta barrel"/>
    <property type="match status" value="1"/>
</dbReference>
<keyword evidence="7 15" id="KW-0560">Oxidoreductase</keyword>
<feature type="domain" description="Dyp-type peroxidase N-terminal" evidence="17">
    <location>
        <begin position="82"/>
        <end position="233"/>
    </location>
</feature>
<dbReference type="Pfam" id="PF20628">
    <property type="entry name" value="Dyp_perox_C"/>
    <property type="match status" value="1"/>
</dbReference>
<dbReference type="InterPro" id="IPR048327">
    <property type="entry name" value="Dyp_perox_N"/>
</dbReference>
<dbReference type="InterPro" id="IPR006314">
    <property type="entry name" value="Dyp_peroxidase"/>
</dbReference>
<evidence type="ECO:0000259" key="18">
    <source>
        <dbReference type="Pfam" id="PF20628"/>
    </source>
</evidence>
<evidence type="ECO:0000256" key="7">
    <source>
        <dbReference type="ARBA" id="ARBA00023002"/>
    </source>
</evidence>
<evidence type="ECO:0000256" key="10">
    <source>
        <dbReference type="ARBA" id="ARBA00033771"/>
    </source>
</evidence>
<feature type="compositionally biased region" description="Basic and acidic residues" evidence="16">
    <location>
        <begin position="57"/>
        <end position="75"/>
    </location>
</feature>
<evidence type="ECO:0000256" key="4">
    <source>
        <dbReference type="ARBA" id="ARBA00022617"/>
    </source>
</evidence>
<dbReference type="GO" id="GO:0004325">
    <property type="term" value="F:ferrochelatase activity"/>
    <property type="evidence" value="ECO:0007669"/>
    <property type="project" value="UniProtKB-EC"/>
</dbReference>
<dbReference type="OrthoDB" id="9781066at2"/>
<comment type="catalytic activity">
    <reaction evidence="12">
        <text>heme b + 2 H(+) = protoporphyrin IX + Fe(2+)</text>
        <dbReference type="Rhea" id="RHEA:22584"/>
        <dbReference type="ChEBI" id="CHEBI:15378"/>
        <dbReference type="ChEBI" id="CHEBI:29033"/>
        <dbReference type="ChEBI" id="CHEBI:57306"/>
        <dbReference type="ChEBI" id="CHEBI:60344"/>
        <dbReference type="EC" id="4.98.1.1"/>
    </reaction>
    <physiologicalReaction direction="left-to-right" evidence="12">
        <dbReference type="Rhea" id="RHEA:22585"/>
    </physiologicalReaction>
</comment>
<dbReference type="EMBL" id="QYBC01000013">
    <property type="protein sequence ID" value="RYB03682.1"/>
    <property type="molecule type" value="Genomic_DNA"/>
</dbReference>
<keyword evidence="8 13" id="KW-0408">Iron</keyword>
<keyword evidence="3 15" id="KW-0575">Peroxidase</keyword>
<evidence type="ECO:0000256" key="12">
    <source>
        <dbReference type="ARBA" id="ARBA00048856"/>
    </source>
</evidence>
<feature type="binding site" evidence="13">
    <location>
        <begin position="354"/>
        <end position="356"/>
    </location>
    <ligand>
        <name>heme b</name>
        <dbReference type="ChEBI" id="CHEBI:60344"/>
    </ligand>
</feature>
<dbReference type="GO" id="GO:0005829">
    <property type="term" value="C:cytosol"/>
    <property type="evidence" value="ECO:0007669"/>
    <property type="project" value="TreeGrafter"/>
</dbReference>